<comment type="caution">
    <text evidence="1">The sequence shown here is derived from an EMBL/GenBank/DDBJ whole genome shotgun (WGS) entry which is preliminary data.</text>
</comment>
<dbReference type="AlphaFoldDB" id="A0ABD1ZSQ3"/>
<gene>
    <name evidence="1" type="ORF">R1flu_021487</name>
</gene>
<evidence type="ECO:0000313" key="1">
    <source>
        <dbReference type="EMBL" id="KAL2653359.1"/>
    </source>
</evidence>
<reference evidence="1 2" key="1">
    <citation type="submission" date="2024-09" db="EMBL/GenBank/DDBJ databases">
        <title>Chromosome-scale assembly of Riccia fluitans.</title>
        <authorList>
            <person name="Paukszto L."/>
            <person name="Sawicki J."/>
            <person name="Karawczyk K."/>
            <person name="Piernik-Szablinska J."/>
            <person name="Szczecinska M."/>
            <person name="Mazdziarz M."/>
        </authorList>
    </citation>
    <scope>NUCLEOTIDE SEQUENCE [LARGE SCALE GENOMIC DNA]</scope>
    <source>
        <strain evidence="1">Rf_01</strain>
        <tissue evidence="1">Aerial parts of the thallus</tissue>
    </source>
</reference>
<protein>
    <submittedName>
        <fullName evidence="1">Uncharacterized protein</fullName>
    </submittedName>
</protein>
<proteinExistence type="predicted"/>
<dbReference type="EMBL" id="JBHFFA010000001">
    <property type="protein sequence ID" value="KAL2653359.1"/>
    <property type="molecule type" value="Genomic_DNA"/>
</dbReference>
<name>A0ABD1ZSQ3_9MARC</name>
<dbReference type="Proteomes" id="UP001605036">
    <property type="component" value="Unassembled WGS sequence"/>
</dbReference>
<keyword evidence="2" id="KW-1185">Reference proteome</keyword>
<organism evidence="1 2">
    <name type="scientific">Riccia fluitans</name>
    <dbReference type="NCBI Taxonomy" id="41844"/>
    <lineage>
        <taxon>Eukaryota</taxon>
        <taxon>Viridiplantae</taxon>
        <taxon>Streptophyta</taxon>
        <taxon>Embryophyta</taxon>
        <taxon>Marchantiophyta</taxon>
        <taxon>Marchantiopsida</taxon>
        <taxon>Marchantiidae</taxon>
        <taxon>Marchantiales</taxon>
        <taxon>Ricciaceae</taxon>
        <taxon>Riccia</taxon>
    </lineage>
</organism>
<evidence type="ECO:0000313" key="2">
    <source>
        <dbReference type="Proteomes" id="UP001605036"/>
    </source>
</evidence>
<sequence>MAYLLGASGLLAMEKPSGGVRPIAVGETSVFFVTYSRFYTPSAWLQVLGTPIGSDSFQASFVRDALEVDVSTIHQLSLLGDPQVAFGLLSHCYV</sequence>
<accession>A0ABD1ZSQ3</accession>